<accession>A0ABV0B1E3</accession>
<evidence type="ECO:0000256" key="1">
    <source>
        <dbReference type="ARBA" id="ARBA00010928"/>
    </source>
</evidence>
<dbReference type="Pfam" id="PF02894">
    <property type="entry name" value="GFO_IDH_MocA_C"/>
    <property type="match status" value="1"/>
</dbReference>
<sequence length="72" mass="7605">VTEADHPYAGAWWPPGHGLGYEHTFTHEVKDFIEAVAAGADPAPSFEDGLRVQRVLAAVEESAAAGSGWTSI</sequence>
<dbReference type="RefSeq" id="WP_346231176.1">
    <property type="nucleotide sequence ID" value="NZ_JBDJAW010000128.1"/>
</dbReference>
<evidence type="ECO:0000259" key="2">
    <source>
        <dbReference type="Pfam" id="PF02894"/>
    </source>
</evidence>
<keyword evidence="4" id="KW-1185">Reference proteome</keyword>
<reference evidence="3 4" key="1">
    <citation type="submission" date="2024-05" db="EMBL/GenBank/DDBJ databases">
        <title>Microbispora sp.ZYX-F-249.</title>
        <authorList>
            <person name="Xie H."/>
        </authorList>
    </citation>
    <scope>NUCLEOTIDE SEQUENCE [LARGE SCALE GENOMIC DNA]</scope>
    <source>
        <strain evidence="3 4">ZYX-F-249</strain>
    </source>
</reference>
<comment type="caution">
    <text evidence="3">The sequence shown here is derived from an EMBL/GenBank/DDBJ whole genome shotgun (WGS) entry which is preliminary data.</text>
</comment>
<evidence type="ECO:0000313" key="4">
    <source>
        <dbReference type="Proteomes" id="UP001447516"/>
    </source>
</evidence>
<proteinExistence type="inferred from homology"/>
<comment type="similarity">
    <text evidence="1">Belongs to the Gfo/Idh/MocA family.</text>
</comment>
<dbReference type="InterPro" id="IPR004104">
    <property type="entry name" value="Gfo/Idh/MocA-like_OxRdtase_C"/>
</dbReference>
<name>A0ABV0B1E3_9ACTN</name>
<evidence type="ECO:0000313" key="3">
    <source>
        <dbReference type="EMBL" id="MEN3541354.1"/>
    </source>
</evidence>
<protein>
    <submittedName>
        <fullName evidence="3">Gfo/Idh/MocA family oxidoreductase</fullName>
    </submittedName>
</protein>
<feature type="non-terminal residue" evidence="3">
    <location>
        <position position="1"/>
    </location>
</feature>
<dbReference type="Proteomes" id="UP001447516">
    <property type="component" value="Unassembled WGS sequence"/>
</dbReference>
<dbReference type="Gene3D" id="3.30.360.10">
    <property type="entry name" value="Dihydrodipicolinate Reductase, domain 2"/>
    <property type="match status" value="1"/>
</dbReference>
<organism evidence="3 4">
    <name type="scientific">Microbispora maris</name>
    <dbReference type="NCBI Taxonomy" id="3144104"/>
    <lineage>
        <taxon>Bacteria</taxon>
        <taxon>Bacillati</taxon>
        <taxon>Actinomycetota</taxon>
        <taxon>Actinomycetes</taxon>
        <taxon>Streptosporangiales</taxon>
        <taxon>Streptosporangiaceae</taxon>
        <taxon>Microbispora</taxon>
    </lineage>
</organism>
<feature type="domain" description="Gfo/Idh/MocA-like oxidoreductase C-terminal" evidence="2">
    <location>
        <begin position="24"/>
        <end position="67"/>
    </location>
</feature>
<dbReference type="EMBL" id="JBDJAW010000128">
    <property type="protein sequence ID" value="MEN3541354.1"/>
    <property type="molecule type" value="Genomic_DNA"/>
</dbReference>
<gene>
    <name evidence="3" type="ORF">AAH991_40055</name>
</gene>